<dbReference type="EMBL" id="QVFU01000017">
    <property type="protein sequence ID" value="RFS45400.1"/>
    <property type="molecule type" value="Genomic_DNA"/>
</dbReference>
<dbReference type="Proteomes" id="UP000262621">
    <property type="component" value="Unassembled WGS sequence"/>
</dbReference>
<reference evidence="1 2" key="1">
    <citation type="submission" date="2018-08" db="EMBL/GenBank/DDBJ databases">
        <title>Verrucosispora craniellae sp. nov., isolated from a marine sponge in the South China Sea.</title>
        <authorList>
            <person name="Li L."/>
            <person name="Lin H.W."/>
        </authorList>
    </citation>
    <scope>NUCLEOTIDE SEQUENCE [LARGE SCALE GENOMIC DNA]</scope>
    <source>
        <strain evidence="1 2">LHW63014</strain>
    </source>
</reference>
<evidence type="ECO:0000313" key="2">
    <source>
        <dbReference type="Proteomes" id="UP000262621"/>
    </source>
</evidence>
<protein>
    <submittedName>
        <fullName evidence="1">Uncharacterized protein</fullName>
    </submittedName>
</protein>
<organism evidence="1 2">
    <name type="scientific">Micromonospora craniellae</name>
    <dbReference type="NCBI Taxonomy" id="2294034"/>
    <lineage>
        <taxon>Bacteria</taxon>
        <taxon>Bacillati</taxon>
        <taxon>Actinomycetota</taxon>
        <taxon>Actinomycetes</taxon>
        <taxon>Micromonosporales</taxon>
        <taxon>Micromonosporaceae</taxon>
        <taxon>Micromonospora</taxon>
    </lineage>
</organism>
<accession>A0A372FY37</accession>
<name>A0A372FY37_9ACTN</name>
<comment type="caution">
    <text evidence="1">The sequence shown here is derived from an EMBL/GenBank/DDBJ whole genome shotgun (WGS) entry which is preliminary data.</text>
</comment>
<keyword evidence="2" id="KW-1185">Reference proteome</keyword>
<gene>
    <name evidence="1" type="ORF">D0Q02_17235</name>
</gene>
<dbReference type="RefSeq" id="WP_117229002.1">
    <property type="nucleotide sequence ID" value="NZ_CP061725.1"/>
</dbReference>
<evidence type="ECO:0000313" key="1">
    <source>
        <dbReference type="EMBL" id="RFS45400.1"/>
    </source>
</evidence>
<sequence length="108" mass="11517">MPAPRKRSRTGLVVGLVIGVGASYRLDCRRGACPVDVAQSVQAFLSNAGLRITVDRMRECLADPGAPSCLVHRWTRDGFEMTATVLNVPGNRSVDGRVEVTLGVGGHD</sequence>
<dbReference type="AlphaFoldDB" id="A0A372FY37"/>
<dbReference type="OrthoDB" id="3403976at2"/>
<proteinExistence type="predicted"/>